<organism evidence="5 6">
    <name type="scientific">Geochorda subterranea</name>
    <dbReference type="NCBI Taxonomy" id="3109564"/>
    <lineage>
        <taxon>Bacteria</taxon>
        <taxon>Bacillati</taxon>
        <taxon>Bacillota</taxon>
        <taxon>Limnochordia</taxon>
        <taxon>Limnochordales</taxon>
        <taxon>Geochordaceae</taxon>
        <taxon>Geochorda</taxon>
    </lineage>
</organism>
<keyword evidence="4" id="KW-0472">Membrane</keyword>
<evidence type="ECO:0000256" key="2">
    <source>
        <dbReference type="ARBA" id="ARBA00022617"/>
    </source>
</evidence>
<evidence type="ECO:0000256" key="1">
    <source>
        <dbReference type="ARBA" id="ARBA00004370"/>
    </source>
</evidence>
<keyword evidence="3" id="KW-0201">Cytochrome c-type biogenesis</keyword>
<sequence length="155" mass="16407">MARQATSRWRLWVGALLVVGATAYLMGTAFHGATTYYLSADEALARAAGQRESLAVRVRGRVTPGTLQFDAVQSTLRFVLGPDETGAPEASARAAVAPGPSGAPARGIDVVYRGAPPDNLQEGSPVIVEGRLRAEGRLEATQVLVQCPSRYEADR</sequence>
<protein>
    <submittedName>
        <fullName evidence="5">Cytochrome c maturation protein CcmE</fullName>
    </submittedName>
</protein>
<name>A0ABZ1BR10_9FIRM</name>
<keyword evidence="2" id="KW-0479">Metal-binding</keyword>
<dbReference type="Pfam" id="PF03100">
    <property type="entry name" value="CcmE"/>
    <property type="match status" value="1"/>
</dbReference>
<evidence type="ECO:0000313" key="6">
    <source>
        <dbReference type="Proteomes" id="UP001333102"/>
    </source>
</evidence>
<evidence type="ECO:0000256" key="4">
    <source>
        <dbReference type="ARBA" id="ARBA00023136"/>
    </source>
</evidence>
<dbReference type="InterPro" id="IPR004329">
    <property type="entry name" value="CcmE"/>
</dbReference>
<dbReference type="EMBL" id="CP141614">
    <property type="protein sequence ID" value="WRP15184.1"/>
    <property type="molecule type" value="Genomic_DNA"/>
</dbReference>
<dbReference type="Gene3D" id="2.40.50.140">
    <property type="entry name" value="Nucleic acid-binding proteins"/>
    <property type="match status" value="1"/>
</dbReference>
<accession>A0ABZ1BR10</accession>
<dbReference type="RefSeq" id="WP_324669575.1">
    <property type="nucleotide sequence ID" value="NZ_CP141614.1"/>
</dbReference>
<comment type="subcellular location">
    <subcellularLocation>
        <location evidence="1">Membrane</location>
    </subcellularLocation>
</comment>
<keyword evidence="2" id="KW-0408">Iron</keyword>
<keyword evidence="2" id="KW-0349">Heme</keyword>
<dbReference type="Proteomes" id="UP001333102">
    <property type="component" value="Chromosome"/>
</dbReference>
<reference evidence="6" key="1">
    <citation type="submission" date="2023-12" db="EMBL/GenBank/DDBJ databases">
        <title>Novel isolates from deep terrestrial aquifers shed light on the physiology and ecology of the class Limnochordia.</title>
        <authorList>
            <person name="Karnachuk O.V."/>
            <person name="Lukina A.P."/>
            <person name="Avakyan M.R."/>
            <person name="Kadnikov V."/>
            <person name="Begmatov S."/>
            <person name="Beletsky A.V."/>
            <person name="Mardanov A.V."/>
            <person name="Ravin N.V."/>
        </authorList>
    </citation>
    <scope>NUCLEOTIDE SEQUENCE [LARGE SCALE GENOMIC DNA]</scope>
    <source>
        <strain evidence="6">LN</strain>
    </source>
</reference>
<evidence type="ECO:0000313" key="5">
    <source>
        <dbReference type="EMBL" id="WRP15184.1"/>
    </source>
</evidence>
<dbReference type="InterPro" id="IPR036127">
    <property type="entry name" value="CcmE-like_sf"/>
</dbReference>
<proteinExistence type="predicted"/>
<evidence type="ECO:0000256" key="3">
    <source>
        <dbReference type="ARBA" id="ARBA00022748"/>
    </source>
</evidence>
<dbReference type="InterPro" id="IPR012340">
    <property type="entry name" value="NA-bd_OB-fold"/>
</dbReference>
<dbReference type="SUPFAM" id="SSF82093">
    <property type="entry name" value="Heme chaperone CcmE"/>
    <property type="match status" value="1"/>
</dbReference>
<keyword evidence="6" id="KW-1185">Reference proteome</keyword>
<gene>
    <name evidence="5" type="ORF">VLY81_03165</name>
</gene>